<dbReference type="GO" id="GO:0008270">
    <property type="term" value="F:zinc ion binding"/>
    <property type="evidence" value="ECO:0007669"/>
    <property type="project" value="InterPro"/>
</dbReference>
<accession>A0A6N3BGE7</accession>
<dbReference type="GO" id="GO:0004038">
    <property type="term" value="F:allantoinase activity"/>
    <property type="evidence" value="ECO:0007669"/>
    <property type="project" value="UniProtKB-EC"/>
</dbReference>
<comment type="subunit">
    <text evidence="3">Homotetramer.</text>
</comment>
<dbReference type="Gene3D" id="2.30.40.10">
    <property type="entry name" value="Urease, subunit C, domain 1"/>
    <property type="match status" value="1"/>
</dbReference>
<keyword evidence="5 10" id="KW-0378">Hydrolase</keyword>
<name>A0A6N3BGE7_CLOSY</name>
<gene>
    <name evidence="10" type="primary">lhyD</name>
    <name evidence="8" type="synonym">allB</name>
    <name evidence="10" type="ORF">CSLFYP84_01086</name>
    <name evidence="8" type="ORF">K5I21_12305</name>
    <name evidence="9" type="ORF">PM006_14610</name>
</gene>
<dbReference type="EMBL" id="JAINVB010000001">
    <property type="protein sequence ID" value="MCK0086643.1"/>
    <property type="molecule type" value="Genomic_DNA"/>
</dbReference>
<feature type="domain" description="Amidohydrolase-related" evidence="7">
    <location>
        <begin position="53"/>
        <end position="441"/>
    </location>
</feature>
<keyword evidence="4" id="KW-0479">Metal-binding</keyword>
<organism evidence="10">
    <name type="scientific">Clostridium symbiosum</name>
    <name type="common">Bacteroides symbiosus</name>
    <dbReference type="NCBI Taxonomy" id="1512"/>
    <lineage>
        <taxon>Bacteria</taxon>
        <taxon>Bacillati</taxon>
        <taxon>Bacillota</taxon>
        <taxon>Clostridia</taxon>
        <taxon>Lachnospirales</taxon>
        <taxon>Lachnospiraceae</taxon>
        <taxon>Otoolea</taxon>
    </lineage>
</organism>
<evidence type="ECO:0000256" key="4">
    <source>
        <dbReference type="ARBA" id="ARBA00022723"/>
    </source>
</evidence>
<reference evidence="9" key="3">
    <citation type="submission" date="2023-01" db="EMBL/GenBank/DDBJ databases">
        <title>Human gut microbiome strain richness.</title>
        <authorList>
            <person name="Chen-Liaw A."/>
        </authorList>
    </citation>
    <scope>NUCLEOTIDE SEQUENCE</scope>
    <source>
        <strain evidence="9">B1_m1001713B170214d0_201011</strain>
    </source>
</reference>
<dbReference type="NCBIfam" id="TIGR03178">
    <property type="entry name" value="allantoinase"/>
    <property type="match status" value="1"/>
</dbReference>
<evidence type="ECO:0000313" key="8">
    <source>
        <dbReference type="EMBL" id="MCK0086643.1"/>
    </source>
</evidence>
<dbReference type="GO" id="GO:0005737">
    <property type="term" value="C:cytoplasm"/>
    <property type="evidence" value="ECO:0007669"/>
    <property type="project" value="TreeGrafter"/>
</dbReference>
<reference evidence="8" key="2">
    <citation type="journal article" date="2022" name="Cell Host Microbe">
        <title>Colonization of the live biotherapeutic product VE303 and modulation of the microbiota and metabolites in healthy volunteers.</title>
        <authorList>
            <person name="Dsouza M."/>
            <person name="Menon R."/>
            <person name="Crossette E."/>
            <person name="Bhattarai S.K."/>
            <person name="Schneider J."/>
            <person name="Kim Y.G."/>
            <person name="Reddy S."/>
            <person name="Caballero S."/>
            <person name="Felix C."/>
            <person name="Cornacchione L."/>
            <person name="Hendrickson J."/>
            <person name="Watson A.R."/>
            <person name="Minot S.S."/>
            <person name="Greenfield N."/>
            <person name="Schopf L."/>
            <person name="Szabady R."/>
            <person name="Patarroyo J."/>
            <person name="Smith W."/>
            <person name="Harrison P."/>
            <person name="Kuijper E.J."/>
            <person name="Kelly C.P."/>
            <person name="Olle B."/>
            <person name="Bobilev D."/>
            <person name="Silber J.L."/>
            <person name="Bucci V."/>
            <person name="Roberts B."/>
            <person name="Faith J."/>
            <person name="Norman J.M."/>
        </authorList>
    </citation>
    <scope>NUCLEOTIDE SEQUENCE</scope>
    <source>
        <strain evidence="8">VE303-04</strain>
    </source>
</reference>
<evidence type="ECO:0000313" key="10">
    <source>
        <dbReference type="EMBL" id="VYU00991.1"/>
    </source>
</evidence>
<dbReference type="PANTHER" id="PTHR43668">
    <property type="entry name" value="ALLANTOINASE"/>
    <property type="match status" value="1"/>
</dbReference>
<dbReference type="EC" id="3.5.2.-" evidence="10"/>
<comment type="cofactor">
    <cofactor evidence="1">
        <name>Zn(2+)</name>
        <dbReference type="ChEBI" id="CHEBI:29105"/>
    </cofactor>
</comment>
<dbReference type="Pfam" id="PF01979">
    <property type="entry name" value="Amidohydro_1"/>
    <property type="match status" value="1"/>
</dbReference>
<reference evidence="10" key="1">
    <citation type="submission" date="2019-11" db="EMBL/GenBank/DDBJ databases">
        <authorList>
            <person name="Feng L."/>
        </authorList>
    </citation>
    <scope>NUCLEOTIDE SEQUENCE</scope>
    <source>
        <strain evidence="10">CsymbiosumLFYP84</strain>
    </source>
</reference>
<proteinExistence type="inferred from homology"/>
<dbReference type="Proteomes" id="UP001203136">
    <property type="component" value="Unassembled WGS sequence"/>
</dbReference>
<dbReference type="EC" id="3.5.2.5" evidence="8"/>
<dbReference type="InterPro" id="IPR006680">
    <property type="entry name" value="Amidohydro-rel"/>
</dbReference>
<evidence type="ECO:0000256" key="6">
    <source>
        <dbReference type="ARBA" id="ARBA00022833"/>
    </source>
</evidence>
<protein>
    <submittedName>
        <fullName evidence="8">Allantoinase AllB</fullName>
        <ecNumber evidence="8">3.5.2.5</ecNumber>
    </submittedName>
    <submittedName>
        <fullName evidence="10">L-hydantoinase</fullName>
        <ecNumber evidence="10">3.5.2.-</ecNumber>
    </submittedName>
</protein>
<dbReference type="InterPro" id="IPR032466">
    <property type="entry name" value="Metal_Hydrolase"/>
</dbReference>
<sequence>MKQADLVIKNAKIYTNGTFFQGAVAVRDGMIASVCTDSEIPEAEKVIDAEGKYLLPGMIESHMHVREPGRPDRGTFFTETKAAAAGGVTTILEHPIAKPPQYSKEILERRISDASDKCVVDFAFFGAAGSKYPDKIREMGETGIVAFKTFLHDAPEGRDEEFMGLTMANDGEMYFGFREVAKTGKLCAVHAENNDIISKMIKEFRKEGKVSPIYHCLSRPKFAEYETVGKLLMIAKDCGVKLIFCHMSTPESMELIKSAKQEGLEVYMETCPQYLFLTEEDVVKHGAYAKCNPPLRKKEDVDALWDYVRDGSVDFIGSDHATYTVAEKESGKDDIFVAPSGFLGVDLRLPLMLNAVNEKRLSMERAVDLMSTNVAKSFGLYPKKGVISAGADADFVMVDMDEVFTVNKNQNYSQSREIAKVYDGWRLKGKPVMTVVRGRVVMENGIVDEESKGWGHLLETYIEKNEEEKG</sequence>
<evidence type="ECO:0000256" key="2">
    <source>
        <dbReference type="ARBA" id="ARBA00008829"/>
    </source>
</evidence>
<dbReference type="GO" id="GO:0006145">
    <property type="term" value="P:purine nucleobase catabolic process"/>
    <property type="evidence" value="ECO:0007669"/>
    <property type="project" value="TreeGrafter"/>
</dbReference>
<dbReference type="InterPro" id="IPR050138">
    <property type="entry name" value="DHOase/Allantoinase_Hydrolase"/>
</dbReference>
<dbReference type="FunFam" id="3.20.20.140:FF:000174">
    <property type="entry name" value="Dihydropyrimidinase-related protein 2"/>
    <property type="match status" value="1"/>
</dbReference>
<dbReference type="Proteomes" id="UP001300871">
    <property type="component" value="Unassembled WGS sequence"/>
</dbReference>
<dbReference type="InterPro" id="IPR011059">
    <property type="entry name" value="Metal-dep_hydrolase_composite"/>
</dbReference>
<dbReference type="GO" id="GO:0050897">
    <property type="term" value="F:cobalt ion binding"/>
    <property type="evidence" value="ECO:0007669"/>
    <property type="project" value="InterPro"/>
</dbReference>
<evidence type="ECO:0000256" key="5">
    <source>
        <dbReference type="ARBA" id="ARBA00022801"/>
    </source>
</evidence>
<evidence type="ECO:0000256" key="3">
    <source>
        <dbReference type="ARBA" id="ARBA00011881"/>
    </source>
</evidence>
<evidence type="ECO:0000259" key="7">
    <source>
        <dbReference type="Pfam" id="PF01979"/>
    </source>
</evidence>
<dbReference type="SUPFAM" id="SSF51556">
    <property type="entry name" value="Metallo-dependent hydrolases"/>
    <property type="match status" value="1"/>
</dbReference>
<keyword evidence="6" id="KW-0862">Zinc</keyword>
<dbReference type="SUPFAM" id="SSF51338">
    <property type="entry name" value="Composite domain of metallo-dependent hydrolases"/>
    <property type="match status" value="1"/>
</dbReference>
<dbReference type="Gene3D" id="3.20.20.140">
    <property type="entry name" value="Metal-dependent hydrolases"/>
    <property type="match status" value="1"/>
</dbReference>
<comment type="similarity">
    <text evidence="2">Belongs to the metallo-dependent hydrolases superfamily. Hydantoinase/dihydropyrimidinase family.</text>
</comment>
<evidence type="ECO:0000313" key="9">
    <source>
        <dbReference type="EMBL" id="MDB2001435.1"/>
    </source>
</evidence>
<evidence type="ECO:0000256" key="1">
    <source>
        <dbReference type="ARBA" id="ARBA00001947"/>
    </source>
</evidence>
<dbReference type="PANTHER" id="PTHR43668:SF4">
    <property type="entry name" value="ALLANTOINASE"/>
    <property type="match status" value="1"/>
</dbReference>
<dbReference type="RefSeq" id="WP_003498961.1">
    <property type="nucleotide sequence ID" value="NZ_CACRUA010000013.1"/>
</dbReference>
<dbReference type="NCBIfam" id="TIGR00857">
    <property type="entry name" value="pyrC_multi"/>
    <property type="match status" value="1"/>
</dbReference>
<dbReference type="EMBL" id="JAQLGM010000039">
    <property type="protein sequence ID" value="MDB2001435.1"/>
    <property type="molecule type" value="Genomic_DNA"/>
</dbReference>
<dbReference type="InterPro" id="IPR017593">
    <property type="entry name" value="Allantoinase"/>
</dbReference>
<dbReference type="AlphaFoldDB" id="A0A6N3BGE7"/>
<dbReference type="GO" id="GO:0000256">
    <property type="term" value="P:allantoin catabolic process"/>
    <property type="evidence" value="ECO:0007669"/>
    <property type="project" value="InterPro"/>
</dbReference>
<dbReference type="EMBL" id="CACRUA010000013">
    <property type="protein sequence ID" value="VYU00991.1"/>
    <property type="molecule type" value="Genomic_DNA"/>
</dbReference>